<comment type="similarity">
    <text evidence="1 7">Belongs to the DeoC/FbaB aldolase family. DeoC type 1 subfamily.</text>
</comment>
<dbReference type="Gene3D" id="3.20.20.70">
    <property type="entry name" value="Aldolase class I"/>
    <property type="match status" value="1"/>
</dbReference>
<dbReference type="HAMAP" id="MF_00114">
    <property type="entry name" value="DeoC_type1"/>
    <property type="match status" value="1"/>
</dbReference>
<evidence type="ECO:0000256" key="3">
    <source>
        <dbReference type="ARBA" id="ARBA00023239"/>
    </source>
</evidence>
<keyword evidence="4 7" id="KW-0704">Schiff base</keyword>
<dbReference type="InterPro" id="IPR013785">
    <property type="entry name" value="Aldolase_TIM"/>
</dbReference>
<evidence type="ECO:0000256" key="1">
    <source>
        <dbReference type="ARBA" id="ARBA00010936"/>
    </source>
</evidence>
<feature type="active site" description="Proton donor/acceptor" evidence="7">
    <location>
        <position position="188"/>
    </location>
</feature>
<dbReference type="AlphaFoldDB" id="A0A1W1VZD5"/>
<dbReference type="STRING" id="698762.SAMN00808754_2526"/>
<organism evidence="8 9">
    <name type="scientific">Thermanaeromonas toyohensis ToBE</name>
    <dbReference type="NCBI Taxonomy" id="698762"/>
    <lineage>
        <taxon>Bacteria</taxon>
        <taxon>Bacillati</taxon>
        <taxon>Bacillota</taxon>
        <taxon>Clostridia</taxon>
        <taxon>Neomoorellales</taxon>
        <taxon>Neomoorellaceae</taxon>
        <taxon>Thermanaeromonas</taxon>
    </lineage>
</organism>
<proteinExistence type="inferred from homology"/>
<dbReference type="RefSeq" id="WP_084666134.1">
    <property type="nucleotide sequence ID" value="NZ_LT838272.1"/>
</dbReference>
<dbReference type="PANTHER" id="PTHR10889:SF1">
    <property type="entry name" value="DEOXYRIBOSE-PHOSPHATE ALDOLASE"/>
    <property type="match status" value="1"/>
</dbReference>
<name>A0A1W1VZD5_9FIRM</name>
<feature type="active site" description="Schiff-base intermediate with acetaldehyde" evidence="7">
    <location>
        <position position="159"/>
    </location>
</feature>
<dbReference type="NCBIfam" id="TIGR00126">
    <property type="entry name" value="deoC"/>
    <property type="match status" value="1"/>
</dbReference>
<dbReference type="Pfam" id="PF01791">
    <property type="entry name" value="DeoC"/>
    <property type="match status" value="1"/>
</dbReference>
<evidence type="ECO:0000256" key="2">
    <source>
        <dbReference type="ARBA" id="ARBA00022490"/>
    </source>
</evidence>
<evidence type="ECO:0000256" key="4">
    <source>
        <dbReference type="ARBA" id="ARBA00023270"/>
    </source>
</evidence>
<comment type="function">
    <text evidence="6 7">Catalyzes a reversible aldol reaction between acetaldehyde and D-glyceraldehyde 3-phosphate to generate 2-deoxy-D-ribose 5-phosphate.</text>
</comment>
<evidence type="ECO:0000256" key="7">
    <source>
        <dbReference type="HAMAP-Rule" id="MF_00114"/>
    </source>
</evidence>
<dbReference type="UniPathway" id="UPA00002">
    <property type="reaction ID" value="UER00468"/>
</dbReference>
<keyword evidence="2 7" id="KW-0963">Cytoplasm</keyword>
<dbReference type="SUPFAM" id="SSF51569">
    <property type="entry name" value="Aldolase"/>
    <property type="match status" value="1"/>
</dbReference>
<dbReference type="FunFam" id="3.20.20.70:FF:000044">
    <property type="entry name" value="Deoxyribose-phosphate aldolase"/>
    <property type="match status" value="1"/>
</dbReference>
<dbReference type="InterPro" id="IPR002915">
    <property type="entry name" value="DeoC/FbaB/LacD_aldolase"/>
</dbReference>
<feature type="active site" description="Proton donor/acceptor" evidence="7">
    <location>
        <position position="93"/>
    </location>
</feature>
<protein>
    <recommendedName>
        <fullName evidence="7">Deoxyribose-phosphate aldolase</fullName>
        <shortName evidence="7">DERA</shortName>
        <ecNumber evidence="7">4.1.2.4</ecNumber>
    </recommendedName>
    <alternativeName>
        <fullName evidence="7">2-deoxy-D-ribose 5-phosphate aldolase</fullName>
    </alternativeName>
    <alternativeName>
        <fullName evidence="7">Phosphodeoxyriboaldolase</fullName>
        <shortName evidence="7">Deoxyriboaldolase</shortName>
    </alternativeName>
</protein>
<reference evidence="8 9" key="1">
    <citation type="submission" date="2017-04" db="EMBL/GenBank/DDBJ databases">
        <authorList>
            <person name="Afonso C.L."/>
            <person name="Miller P.J."/>
            <person name="Scott M.A."/>
            <person name="Spackman E."/>
            <person name="Goraichik I."/>
            <person name="Dimitrov K.M."/>
            <person name="Suarez D.L."/>
            <person name="Swayne D.E."/>
        </authorList>
    </citation>
    <scope>NUCLEOTIDE SEQUENCE [LARGE SCALE GENOMIC DNA]</scope>
    <source>
        <strain evidence="8 9">ToBE</strain>
    </source>
</reference>
<evidence type="ECO:0000313" key="9">
    <source>
        <dbReference type="Proteomes" id="UP000192569"/>
    </source>
</evidence>
<dbReference type="Proteomes" id="UP000192569">
    <property type="component" value="Chromosome I"/>
</dbReference>
<dbReference type="GO" id="GO:0004139">
    <property type="term" value="F:deoxyribose-phosphate aldolase activity"/>
    <property type="evidence" value="ECO:0007669"/>
    <property type="project" value="UniProtKB-UniRule"/>
</dbReference>
<gene>
    <name evidence="7" type="primary">deoC</name>
    <name evidence="8" type="ORF">SAMN00808754_2526</name>
</gene>
<dbReference type="InterPro" id="IPR028581">
    <property type="entry name" value="DeoC_typeI"/>
</dbReference>
<evidence type="ECO:0000313" key="8">
    <source>
        <dbReference type="EMBL" id="SMB98742.1"/>
    </source>
</evidence>
<comment type="catalytic activity">
    <reaction evidence="5 7">
        <text>2-deoxy-D-ribose 5-phosphate = D-glyceraldehyde 3-phosphate + acetaldehyde</text>
        <dbReference type="Rhea" id="RHEA:12821"/>
        <dbReference type="ChEBI" id="CHEBI:15343"/>
        <dbReference type="ChEBI" id="CHEBI:59776"/>
        <dbReference type="ChEBI" id="CHEBI:62877"/>
        <dbReference type="EC" id="4.1.2.4"/>
    </reaction>
</comment>
<comment type="subcellular location">
    <subcellularLocation>
        <location evidence="7">Cytoplasm</location>
    </subcellularLocation>
</comment>
<evidence type="ECO:0000256" key="5">
    <source>
        <dbReference type="ARBA" id="ARBA00048791"/>
    </source>
</evidence>
<dbReference type="InterPro" id="IPR011343">
    <property type="entry name" value="DeoC"/>
</dbReference>
<dbReference type="GO" id="GO:0009264">
    <property type="term" value="P:deoxyribonucleotide catabolic process"/>
    <property type="evidence" value="ECO:0007669"/>
    <property type="project" value="UniProtKB-UniRule"/>
</dbReference>
<dbReference type="EC" id="4.1.2.4" evidence="7"/>
<dbReference type="SMART" id="SM01133">
    <property type="entry name" value="DeoC"/>
    <property type="match status" value="1"/>
</dbReference>
<keyword evidence="3 7" id="KW-0456">Lyase</keyword>
<dbReference type="OrthoDB" id="9778711at2"/>
<keyword evidence="9" id="KW-1185">Reference proteome</keyword>
<sequence>MWNKRKIAAVIDHTLLKPVATQRDIERLCNEALECGFFSVCLNPCYVPWAAKLLEGSGIRVCTVVGFPLGATTIRNKVLEASEAIDNGAAEIDMVINLSLFKSGAEDYIRRELKEIIQTAKTKNKDTVVKVIIETCLLEEQEKLILTRLALEEGADFIKTSTGFNGPGATVEDVRLIRQVVGDKAGVKASGGIRTYSDAVKMLEAGANRLGTSSGLSIYQEAPE</sequence>
<dbReference type="CDD" id="cd00959">
    <property type="entry name" value="DeoC"/>
    <property type="match status" value="1"/>
</dbReference>
<dbReference type="GO" id="GO:0006018">
    <property type="term" value="P:2-deoxyribose 1-phosphate catabolic process"/>
    <property type="evidence" value="ECO:0007669"/>
    <property type="project" value="UniProtKB-UniRule"/>
</dbReference>
<dbReference type="GO" id="GO:0005737">
    <property type="term" value="C:cytoplasm"/>
    <property type="evidence" value="ECO:0007669"/>
    <property type="project" value="UniProtKB-SubCell"/>
</dbReference>
<dbReference type="PIRSF" id="PIRSF001357">
    <property type="entry name" value="DeoC"/>
    <property type="match status" value="1"/>
</dbReference>
<evidence type="ECO:0000256" key="6">
    <source>
        <dbReference type="ARBA" id="ARBA00056337"/>
    </source>
</evidence>
<dbReference type="PANTHER" id="PTHR10889">
    <property type="entry name" value="DEOXYRIBOSE-PHOSPHATE ALDOLASE"/>
    <property type="match status" value="1"/>
</dbReference>
<accession>A0A1W1VZD5</accession>
<dbReference type="EMBL" id="LT838272">
    <property type="protein sequence ID" value="SMB98742.1"/>
    <property type="molecule type" value="Genomic_DNA"/>
</dbReference>
<comment type="pathway">
    <text evidence="7">Carbohydrate degradation; 2-deoxy-D-ribose 1-phosphate degradation; D-glyceraldehyde 3-phosphate and acetaldehyde from 2-deoxy-alpha-D-ribose 1-phosphate: step 2/2.</text>
</comment>
<dbReference type="GO" id="GO:0016052">
    <property type="term" value="P:carbohydrate catabolic process"/>
    <property type="evidence" value="ECO:0007669"/>
    <property type="project" value="TreeGrafter"/>
</dbReference>